<dbReference type="Gene3D" id="3.30.70.1210">
    <property type="entry name" value="Crispr-associated protein, domain 2"/>
    <property type="match status" value="1"/>
</dbReference>
<dbReference type="Proteomes" id="UP000217076">
    <property type="component" value="Unassembled WGS sequence"/>
</dbReference>
<gene>
    <name evidence="1" type="ORF">SAMN05421742_1103</name>
</gene>
<keyword evidence="2" id="KW-1185">Reference proteome</keyword>
<dbReference type="EMBL" id="FNCV01000010">
    <property type="protein sequence ID" value="SDH67917.1"/>
    <property type="molecule type" value="Genomic_DNA"/>
</dbReference>
<evidence type="ECO:0000313" key="1">
    <source>
        <dbReference type="EMBL" id="SDH67917.1"/>
    </source>
</evidence>
<proteinExistence type="predicted"/>
<dbReference type="NCBIfam" id="TIGR01907">
    <property type="entry name" value="casE_Cse3"/>
    <property type="match status" value="1"/>
</dbReference>
<evidence type="ECO:0000313" key="2">
    <source>
        <dbReference type="Proteomes" id="UP000217076"/>
    </source>
</evidence>
<organism evidence="1 2">
    <name type="scientific">Roseospirillum parvum</name>
    <dbReference type="NCBI Taxonomy" id="83401"/>
    <lineage>
        <taxon>Bacteria</taxon>
        <taxon>Pseudomonadati</taxon>
        <taxon>Pseudomonadota</taxon>
        <taxon>Alphaproteobacteria</taxon>
        <taxon>Rhodospirillales</taxon>
        <taxon>Rhodospirillaceae</taxon>
        <taxon>Roseospirillum</taxon>
    </lineage>
</organism>
<name>A0A1G8EDF0_9PROT</name>
<dbReference type="CDD" id="cd09727">
    <property type="entry name" value="Cas6_I-E"/>
    <property type="match status" value="1"/>
</dbReference>
<sequence>MTDRSISESDRPWLLTRVTLKRDAAAAALAPILLPGGRDAPMPLATGHRLMWSLFADAPERRRDFLWREIEPGRFLTYSARPPSHHGDLFHIDEPKPLDVPWRVGQRLAFSLRANPTVARRRGDGSRASRRRDVVMEGLYPLDSGAARRDARAGLERTQGLDWLTARAESRGFALDRATDGTPRVTVDGYRRHRVGRRGGGQAVLSSLDFDGLLTITDPAAFAAALRQGIGPAKAFGFGLLLVRPAPPGA</sequence>
<dbReference type="Gene3D" id="3.30.70.1200">
    <property type="entry name" value="Crispr-associated protein, domain 1"/>
    <property type="match status" value="1"/>
</dbReference>
<dbReference type="InterPro" id="IPR010179">
    <property type="entry name" value="CRISPR-assoc_prot_Cse3"/>
</dbReference>
<accession>A0A1G8EDF0</accession>
<dbReference type="RefSeq" id="WP_092620886.1">
    <property type="nucleotide sequence ID" value="NZ_FNCV01000010.1"/>
</dbReference>
<dbReference type="STRING" id="83401.SAMN05421742_1103"/>
<dbReference type="OrthoDB" id="9795689at2"/>
<dbReference type="SMART" id="SM01101">
    <property type="entry name" value="CRISPR_assoc"/>
    <property type="match status" value="1"/>
</dbReference>
<dbReference type="Pfam" id="PF08798">
    <property type="entry name" value="CRISPR_assoc"/>
    <property type="match status" value="1"/>
</dbReference>
<reference evidence="2" key="1">
    <citation type="submission" date="2016-10" db="EMBL/GenBank/DDBJ databases">
        <authorList>
            <person name="Varghese N."/>
            <person name="Submissions S."/>
        </authorList>
    </citation>
    <scope>NUCLEOTIDE SEQUENCE [LARGE SCALE GENOMIC DNA]</scope>
    <source>
        <strain evidence="2">930I</strain>
    </source>
</reference>
<dbReference type="SUPFAM" id="SSF117987">
    <property type="entry name" value="CRISPR-associated protein"/>
    <property type="match status" value="1"/>
</dbReference>
<dbReference type="AlphaFoldDB" id="A0A1G8EDF0"/>
<protein>
    <submittedName>
        <fullName evidence="1">CRISPR system Cascade subunit CasE</fullName>
    </submittedName>
</protein>